<accession>A0A4Q2RLG6</accession>
<gene>
    <name evidence="2" type="ORF">EUA06_13495</name>
</gene>
<dbReference type="OrthoDB" id="3790527at2"/>
<dbReference type="EMBL" id="SDWS01000006">
    <property type="protein sequence ID" value="RYB89620.1"/>
    <property type="molecule type" value="Genomic_DNA"/>
</dbReference>
<reference evidence="2 3" key="1">
    <citation type="submission" date="2019-01" db="EMBL/GenBank/DDBJ databases">
        <title>Novel species of Nocardioides.</title>
        <authorList>
            <person name="Liu Q."/>
            <person name="Xin Y.-H."/>
        </authorList>
    </citation>
    <scope>NUCLEOTIDE SEQUENCE [LARGE SCALE GENOMIC DNA]</scope>
    <source>
        <strain evidence="2 3">HLT3-15</strain>
    </source>
</reference>
<sequence length="90" mass="9872">MYTSQGTSSHEAERHVEADEAECDDTGRDARGSVFADSPSRVRTWVFAGYPPKEVLGVQYGKSSFGVFVADTVAPDEQERIYADLSGDKH</sequence>
<comment type="caution">
    <text evidence="2">The sequence shown here is derived from an EMBL/GenBank/DDBJ whole genome shotgun (WGS) entry which is preliminary data.</text>
</comment>
<dbReference type="Proteomes" id="UP000291838">
    <property type="component" value="Unassembled WGS sequence"/>
</dbReference>
<evidence type="ECO:0000313" key="2">
    <source>
        <dbReference type="EMBL" id="RYB89620.1"/>
    </source>
</evidence>
<proteinExistence type="predicted"/>
<dbReference type="AlphaFoldDB" id="A0A4Q2RLG6"/>
<dbReference type="Pfam" id="PF19797">
    <property type="entry name" value="DUF6281"/>
    <property type="match status" value="1"/>
</dbReference>
<name>A0A4Q2RLG6_9ACTN</name>
<keyword evidence="3" id="KW-1185">Reference proteome</keyword>
<dbReference type="InterPro" id="IPR046248">
    <property type="entry name" value="DUF6281"/>
</dbReference>
<evidence type="ECO:0000256" key="1">
    <source>
        <dbReference type="SAM" id="MobiDB-lite"/>
    </source>
</evidence>
<organism evidence="2 3">
    <name type="scientific">Nocardioides glacieisoli</name>
    <dbReference type="NCBI Taxonomy" id="1168730"/>
    <lineage>
        <taxon>Bacteria</taxon>
        <taxon>Bacillati</taxon>
        <taxon>Actinomycetota</taxon>
        <taxon>Actinomycetes</taxon>
        <taxon>Propionibacteriales</taxon>
        <taxon>Nocardioidaceae</taxon>
        <taxon>Nocardioides</taxon>
    </lineage>
</organism>
<feature type="region of interest" description="Disordered" evidence="1">
    <location>
        <begin position="1"/>
        <end position="35"/>
    </location>
</feature>
<evidence type="ECO:0000313" key="3">
    <source>
        <dbReference type="Proteomes" id="UP000291838"/>
    </source>
</evidence>
<protein>
    <submittedName>
        <fullName evidence="2">Uncharacterized protein</fullName>
    </submittedName>
</protein>